<feature type="compositionally biased region" description="Basic and acidic residues" evidence="2">
    <location>
        <begin position="240"/>
        <end position="250"/>
    </location>
</feature>
<feature type="region of interest" description="Disordered" evidence="2">
    <location>
        <begin position="240"/>
        <end position="259"/>
    </location>
</feature>
<evidence type="ECO:0000313" key="5">
    <source>
        <dbReference type="Proteomes" id="UP001141327"/>
    </source>
</evidence>
<dbReference type="EMBL" id="JAPMOS010000464">
    <property type="protein sequence ID" value="KAJ4452535.1"/>
    <property type="molecule type" value="Genomic_DNA"/>
</dbReference>
<dbReference type="InterPro" id="IPR022074">
    <property type="entry name" value="DUF3626"/>
</dbReference>
<evidence type="ECO:0000313" key="3">
    <source>
        <dbReference type="EMBL" id="KAJ4452535.1"/>
    </source>
</evidence>
<keyword evidence="5" id="KW-1185">Reference proteome</keyword>
<dbReference type="Proteomes" id="UP001141327">
    <property type="component" value="Unassembled WGS sequence"/>
</dbReference>
<accession>A0ABQ8U3C6</accession>
<dbReference type="EMBL" id="JAPMOS010000382">
    <property type="protein sequence ID" value="KAJ4452811.1"/>
    <property type="molecule type" value="Genomic_DNA"/>
</dbReference>
<comment type="caution">
    <text evidence="4">The sequence shown here is derived from an EMBL/GenBank/DDBJ whole genome shotgun (WGS) entry which is preliminary data.</text>
</comment>
<feature type="compositionally biased region" description="Pro residues" evidence="2">
    <location>
        <begin position="64"/>
        <end position="79"/>
    </location>
</feature>
<feature type="compositionally biased region" description="Low complexity" evidence="2">
    <location>
        <begin position="108"/>
        <end position="118"/>
    </location>
</feature>
<keyword evidence="4" id="KW-0418">Kinase</keyword>
<name>A0ABQ8U3C6_9EUKA</name>
<evidence type="ECO:0000256" key="2">
    <source>
        <dbReference type="SAM" id="MobiDB-lite"/>
    </source>
</evidence>
<protein>
    <submittedName>
        <fullName evidence="4">Calcium-dependent protein kinase 15</fullName>
    </submittedName>
</protein>
<reference evidence="4" key="1">
    <citation type="journal article" date="2022" name="bioRxiv">
        <title>Genomics of Preaxostyla Flagellates Illuminates Evolutionary Transitions and the Path Towards Mitochondrial Loss.</title>
        <authorList>
            <person name="Novak L.V.F."/>
            <person name="Treitli S.C."/>
            <person name="Pyrih J."/>
            <person name="Halakuc P."/>
            <person name="Pipaliya S.V."/>
            <person name="Vacek V."/>
            <person name="Brzon O."/>
            <person name="Soukal P."/>
            <person name="Eme L."/>
            <person name="Dacks J.B."/>
            <person name="Karnkowska A."/>
            <person name="Elias M."/>
            <person name="Hampl V."/>
        </authorList>
    </citation>
    <scope>NUCLEOTIDE SEQUENCE</scope>
    <source>
        <strain evidence="4">RCP-MX</strain>
    </source>
</reference>
<evidence type="ECO:0000256" key="1">
    <source>
        <dbReference type="SAM" id="Coils"/>
    </source>
</evidence>
<dbReference type="Pfam" id="PF12294">
    <property type="entry name" value="DUF3626"/>
    <property type="match status" value="1"/>
</dbReference>
<evidence type="ECO:0000313" key="4">
    <source>
        <dbReference type="EMBL" id="KAJ4452811.1"/>
    </source>
</evidence>
<feature type="region of interest" description="Disordered" evidence="2">
    <location>
        <begin position="268"/>
        <end position="329"/>
    </location>
</feature>
<keyword evidence="1" id="KW-0175">Coiled coil</keyword>
<proteinExistence type="predicted"/>
<sequence>MKEVILCQLKEDGYDVDLPELHDFLGGIIEWTDIGSIYRSARDLIQSAREKLDSDLARSLDGTGPPPHPETPTPHPEAPPSREKEAAVDEDASTEPDEADEGDERPCSPRSSSMPPCSTIGSFLSPSPKPASGDTTRSGLGCIHRTLSQADQAELLRACQEMERQEVRRRKEREDADAALAVRLAQEETAAKTPVINDADVAFARQLADEEARIASEASAAREREDAALATRLLADMEREEAERRRKDEEASAAAAAALEAEERLEVRTHASHKHARTFLEDDSADGSDEDDKVVVPRSKGKGRRTAKPTASGPVVATPQLDRDSIREDPTGLGVSISVTSEESLLAKAASAPAKDDALKRTTTGRDGELAQRLQKEYEKAEVEAQAQRKKLELIDSRAAFYLQKGLEDQEEAGAGAAPADATVCLSDVFCAADLCCAFLETLLPPVKEMLAMAVLNEMQSRAVRYVIEGAQEESDHATPHLLARVRKLGFDEAQTRRTLQYIRDEAPIIIHFNPEKVLKFFVKDTHYRNLFETRHGGGCESLPTRMGWEDKIFNRIYPHSCLSVLDPSTIASTPIKAFDRPKYGVVNFLNDEHGVRACSSYGDSYLLLKNVRLRTTFASCDTSSPTVKLASCEHYAHILATYSPAELKAVIEVSNKIRLSADSSIISEYKEIQIHGPVEFSRDIEAVFIRATHRTRMRRLAEEFGRINNVPIIWV</sequence>
<organism evidence="4 5">
    <name type="scientific">Paratrimastix pyriformis</name>
    <dbReference type="NCBI Taxonomy" id="342808"/>
    <lineage>
        <taxon>Eukaryota</taxon>
        <taxon>Metamonada</taxon>
        <taxon>Preaxostyla</taxon>
        <taxon>Paratrimastigidae</taxon>
        <taxon>Paratrimastix</taxon>
    </lineage>
</organism>
<feature type="coiled-coil region" evidence="1">
    <location>
        <begin position="371"/>
        <end position="398"/>
    </location>
</feature>
<gene>
    <name evidence="4" type="ORF">PAPYR_12917</name>
    <name evidence="3" type="ORF">PAPYR_13270</name>
</gene>
<feature type="region of interest" description="Disordered" evidence="2">
    <location>
        <begin position="52"/>
        <end position="138"/>
    </location>
</feature>
<keyword evidence="4" id="KW-0808">Transferase</keyword>
<dbReference type="GO" id="GO:0016301">
    <property type="term" value="F:kinase activity"/>
    <property type="evidence" value="ECO:0007669"/>
    <property type="project" value="UniProtKB-KW"/>
</dbReference>
<feature type="compositionally biased region" description="Acidic residues" evidence="2">
    <location>
        <begin position="88"/>
        <end position="103"/>
    </location>
</feature>
<feature type="compositionally biased region" description="Acidic residues" evidence="2">
    <location>
        <begin position="281"/>
        <end position="292"/>
    </location>
</feature>